<dbReference type="EnsemblPlants" id="novel_model_4008_5bd9a17a">
    <property type="protein sequence ID" value="cds.novel_model_4008_5bd9a17a"/>
    <property type="gene ID" value="novel_gene_2166_5bd9a17a"/>
</dbReference>
<organism evidence="2 3">
    <name type="scientific">Cannabis sativa</name>
    <name type="common">Hemp</name>
    <name type="synonym">Marijuana</name>
    <dbReference type="NCBI Taxonomy" id="3483"/>
    <lineage>
        <taxon>Eukaryota</taxon>
        <taxon>Viridiplantae</taxon>
        <taxon>Streptophyta</taxon>
        <taxon>Embryophyta</taxon>
        <taxon>Tracheophyta</taxon>
        <taxon>Spermatophyta</taxon>
        <taxon>Magnoliopsida</taxon>
        <taxon>eudicotyledons</taxon>
        <taxon>Gunneridae</taxon>
        <taxon>Pentapetalae</taxon>
        <taxon>rosids</taxon>
        <taxon>fabids</taxon>
        <taxon>Rosales</taxon>
        <taxon>Cannabaceae</taxon>
        <taxon>Cannabis</taxon>
    </lineage>
</organism>
<sequence length="94" mass="10875">MRSLYEQDLDLDYEPEPRYEPQFWTRKWIGTGHRPVPVPGSKPKLGAQTQPKPQTYTRTYRPVPAPRLQPQSQISKPVLNLAVTLNPKLRLIPT</sequence>
<dbReference type="Gramene" id="novel_model_4008_5bd9a17a">
    <property type="protein sequence ID" value="cds.novel_model_4008_5bd9a17a"/>
    <property type="gene ID" value="novel_gene_2166_5bd9a17a"/>
</dbReference>
<feature type="region of interest" description="Disordered" evidence="1">
    <location>
        <begin position="35"/>
        <end position="72"/>
    </location>
</feature>
<proteinExistence type="predicted"/>
<keyword evidence="3" id="KW-1185">Reference proteome</keyword>
<accession>A0A803R1M5</accession>
<reference evidence="2" key="1">
    <citation type="submission" date="2018-11" db="EMBL/GenBank/DDBJ databases">
        <authorList>
            <person name="Grassa J C."/>
        </authorList>
    </citation>
    <scope>NUCLEOTIDE SEQUENCE [LARGE SCALE GENOMIC DNA]</scope>
</reference>
<reference evidence="2" key="2">
    <citation type="submission" date="2021-03" db="UniProtKB">
        <authorList>
            <consortium name="EnsemblPlants"/>
        </authorList>
    </citation>
    <scope>IDENTIFICATION</scope>
</reference>
<feature type="compositionally biased region" description="Polar residues" evidence="1">
    <location>
        <begin position="47"/>
        <end position="58"/>
    </location>
</feature>
<protein>
    <submittedName>
        <fullName evidence="2">Uncharacterized protein</fullName>
    </submittedName>
</protein>
<evidence type="ECO:0000313" key="2">
    <source>
        <dbReference type="EnsemblPlants" id="cds.novel_model_4008_5bd9a17a"/>
    </source>
</evidence>
<dbReference type="EMBL" id="UZAU01000409">
    <property type="status" value="NOT_ANNOTATED_CDS"/>
    <property type="molecule type" value="Genomic_DNA"/>
</dbReference>
<evidence type="ECO:0000256" key="1">
    <source>
        <dbReference type="SAM" id="MobiDB-lite"/>
    </source>
</evidence>
<dbReference type="Proteomes" id="UP000596661">
    <property type="component" value="Chromosome 5"/>
</dbReference>
<name>A0A803R1M5_CANSA</name>
<dbReference type="AlphaFoldDB" id="A0A803R1M5"/>
<evidence type="ECO:0000313" key="3">
    <source>
        <dbReference type="Proteomes" id="UP000596661"/>
    </source>
</evidence>